<dbReference type="RefSeq" id="WP_092584918.1">
    <property type="nucleotide sequence ID" value="NZ_FMTM01000002.1"/>
</dbReference>
<sequence>MSDIAIIDPHFHLWDLETNYYPWLCDGVKPSAFGDYTAINKTYLIGDLLTDAKDQNLVKAVHLDVGFDPKNPAGETKWLQSIADEHGFPHGIVGYADLRKPDVGDLLDEHMQYANFRGIRQSMNYHTDAAKTYLAEPEVSRTPEWRRGFRELARRGLSFDLQLYYWQMEEFLEVARDFPDVQIILNHTGMQVDGPAHFDGWRKAMHRLAQAPNVACKISGLGMGDWTWNTESIRPYVEEAIGAFGVERAMFASNFPVDKLFSSYDAIWNAFKEITLGYSASERSALFHDNAERFYRL</sequence>
<keyword evidence="3" id="KW-0378">Hydrolase</keyword>
<dbReference type="Proteomes" id="UP000199542">
    <property type="component" value="Unassembled WGS sequence"/>
</dbReference>
<dbReference type="InterPro" id="IPR052350">
    <property type="entry name" value="Metallo-dep_Lactonases"/>
</dbReference>
<dbReference type="GO" id="GO:0016787">
    <property type="term" value="F:hydrolase activity"/>
    <property type="evidence" value="ECO:0007669"/>
    <property type="project" value="UniProtKB-KW"/>
</dbReference>
<dbReference type="Pfam" id="PF04909">
    <property type="entry name" value="Amidohydro_2"/>
    <property type="match status" value="1"/>
</dbReference>
<gene>
    <name evidence="3" type="ORF">SAMN02927900_02231</name>
</gene>
<dbReference type="PANTHER" id="PTHR43569">
    <property type="entry name" value="AMIDOHYDROLASE"/>
    <property type="match status" value="1"/>
</dbReference>
<proteinExistence type="inferred from homology"/>
<name>A0A1G4R311_9HYPH</name>
<protein>
    <submittedName>
        <fullName evidence="3">Predicted metal-dependent hydrolase, TIM-barrel fold</fullName>
    </submittedName>
</protein>
<evidence type="ECO:0000313" key="4">
    <source>
        <dbReference type="Proteomes" id="UP000199542"/>
    </source>
</evidence>
<accession>A0A1G4R311</accession>
<reference evidence="3 4" key="1">
    <citation type="submission" date="2016-10" db="EMBL/GenBank/DDBJ databases">
        <authorList>
            <person name="de Groot N.N."/>
        </authorList>
    </citation>
    <scope>NUCLEOTIDE SEQUENCE [LARGE SCALE GENOMIC DNA]</scope>
    <source>
        <strain evidence="3 4">CGMCC 1.3401</strain>
    </source>
</reference>
<dbReference type="Gene3D" id="3.20.20.140">
    <property type="entry name" value="Metal-dependent hydrolases"/>
    <property type="match status" value="1"/>
</dbReference>
<evidence type="ECO:0000256" key="1">
    <source>
        <dbReference type="ARBA" id="ARBA00038310"/>
    </source>
</evidence>
<dbReference type="InterPro" id="IPR032466">
    <property type="entry name" value="Metal_Hydrolase"/>
</dbReference>
<dbReference type="SUPFAM" id="SSF51556">
    <property type="entry name" value="Metallo-dependent hydrolases"/>
    <property type="match status" value="1"/>
</dbReference>
<feature type="domain" description="Amidohydrolase-related" evidence="2">
    <location>
        <begin position="7"/>
        <end position="297"/>
    </location>
</feature>
<dbReference type="InterPro" id="IPR006680">
    <property type="entry name" value="Amidohydro-rel"/>
</dbReference>
<dbReference type="PANTHER" id="PTHR43569:SF1">
    <property type="entry name" value="BLL3371 PROTEIN"/>
    <property type="match status" value="1"/>
</dbReference>
<evidence type="ECO:0000259" key="2">
    <source>
        <dbReference type="Pfam" id="PF04909"/>
    </source>
</evidence>
<dbReference type="EMBL" id="FMTM01000002">
    <property type="protein sequence ID" value="SCW51055.1"/>
    <property type="molecule type" value="Genomic_DNA"/>
</dbReference>
<evidence type="ECO:0000313" key="3">
    <source>
        <dbReference type="EMBL" id="SCW51055.1"/>
    </source>
</evidence>
<organism evidence="3 4">
    <name type="scientific">Rhizobium mongolense subsp. loessense</name>
    <dbReference type="NCBI Taxonomy" id="158890"/>
    <lineage>
        <taxon>Bacteria</taxon>
        <taxon>Pseudomonadati</taxon>
        <taxon>Pseudomonadota</taxon>
        <taxon>Alphaproteobacteria</taxon>
        <taxon>Hyphomicrobiales</taxon>
        <taxon>Rhizobiaceae</taxon>
        <taxon>Rhizobium/Agrobacterium group</taxon>
        <taxon>Rhizobium</taxon>
    </lineage>
</organism>
<comment type="similarity">
    <text evidence="1">Belongs to the metallo-dependent hydrolases superfamily.</text>
</comment>
<dbReference type="AlphaFoldDB" id="A0A1G4R311"/>